<dbReference type="AlphaFoldDB" id="A0AAW0SPE3"/>
<dbReference type="Proteomes" id="UP001487740">
    <property type="component" value="Unassembled WGS sequence"/>
</dbReference>
<evidence type="ECO:0000313" key="1">
    <source>
        <dbReference type="EMBL" id="KAK8377185.1"/>
    </source>
</evidence>
<gene>
    <name evidence="1" type="ORF">O3P69_013672</name>
</gene>
<reference evidence="1 2" key="1">
    <citation type="submission" date="2023-03" db="EMBL/GenBank/DDBJ databases">
        <title>High-quality genome of Scylla paramamosain provides insights in environmental adaptation.</title>
        <authorList>
            <person name="Zhang L."/>
        </authorList>
    </citation>
    <scope>NUCLEOTIDE SEQUENCE [LARGE SCALE GENOMIC DNA]</scope>
    <source>
        <strain evidence="1">LZ_2023a</strain>
        <tissue evidence="1">Muscle</tissue>
    </source>
</reference>
<organism evidence="1 2">
    <name type="scientific">Scylla paramamosain</name>
    <name type="common">Mud crab</name>
    <dbReference type="NCBI Taxonomy" id="85552"/>
    <lineage>
        <taxon>Eukaryota</taxon>
        <taxon>Metazoa</taxon>
        <taxon>Ecdysozoa</taxon>
        <taxon>Arthropoda</taxon>
        <taxon>Crustacea</taxon>
        <taxon>Multicrustacea</taxon>
        <taxon>Malacostraca</taxon>
        <taxon>Eumalacostraca</taxon>
        <taxon>Eucarida</taxon>
        <taxon>Decapoda</taxon>
        <taxon>Pleocyemata</taxon>
        <taxon>Brachyura</taxon>
        <taxon>Eubrachyura</taxon>
        <taxon>Portunoidea</taxon>
        <taxon>Portunidae</taxon>
        <taxon>Portuninae</taxon>
        <taxon>Scylla</taxon>
    </lineage>
</organism>
<keyword evidence="2" id="KW-1185">Reference proteome</keyword>
<protein>
    <submittedName>
        <fullName evidence="1">Uncharacterized protein</fullName>
    </submittedName>
</protein>
<evidence type="ECO:0000313" key="2">
    <source>
        <dbReference type="Proteomes" id="UP001487740"/>
    </source>
</evidence>
<comment type="caution">
    <text evidence="1">The sequence shown here is derived from an EMBL/GenBank/DDBJ whole genome shotgun (WGS) entry which is preliminary data.</text>
</comment>
<proteinExistence type="predicted"/>
<sequence length="179" mass="18042">MDLQETRFGKEAPLRSLGVVLAVLGACSALPVIPDDPAVAAEKARFFAAYQAALPATPPKPADPPKWYGPLASNVAAGLPGSSPVVAPTAEVAAARNEFFSTYNAQVAAVAPASNGVVFEVVPIAVTGTWTGPVAAEVPAGLPGSSPNVAETADVASAKTAFFDTYMKQVAAVAPAPKV</sequence>
<accession>A0AAW0SPE3</accession>
<name>A0AAW0SPE3_SCYPA</name>
<dbReference type="PROSITE" id="PS51257">
    <property type="entry name" value="PROKAR_LIPOPROTEIN"/>
    <property type="match status" value="1"/>
</dbReference>
<dbReference type="EMBL" id="JARAKH010000047">
    <property type="protein sequence ID" value="KAK8377185.1"/>
    <property type="molecule type" value="Genomic_DNA"/>
</dbReference>